<feature type="transmembrane region" description="Helical" evidence="5">
    <location>
        <begin position="137"/>
        <end position="155"/>
    </location>
</feature>
<sequence length="189" mass="20418">MHWITIILIGIAANLDNLGISLAYGIKQTKIPIFSNVTIAIISMVVSYVAIVSGELVTSYIPTILANFLGSFLLCIIGLWTILSNRFSNKDSSNRTENIDKDGNNIISIREAITLGFILSVNCLVSGIAIGASGISAIWTVISIGFFSVLTVGIGSRFGLLLNKTFIGNYSITISGWLLIFIGIYEMFD</sequence>
<keyword evidence="2 5" id="KW-0812">Transmembrane</keyword>
<keyword evidence="3 5" id="KW-1133">Transmembrane helix</keyword>
<evidence type="ECO:0000256" key="2">
    <source>
        <dbReference type="ARBA" id="ARBA00022692"/>
    </source>
</evidence>
<dbReference type="Proteomes" id="UP000325517">
    <property type="component" value="Chromosome"/>
</dbReference>
<reference evidence="6 7" key="1">
    <citation type="submission" date="2018-07" db="EMBL/GenBank/DDBJ databases">
        <title>Complete genome sequence of Psychrobacillus sp. PB01, isolated from iceberg, and comparative genome analysis of Psychrobacillus strains.</title>
        <authorList>
            <person name="Lee P.C."/>
        </authorList>
    </citation>
    <scope>NUCLEOTIDE SEQUENCE [LARGE SCALE GENOMIC DNA]</scope>
    <source>
        <strain evidence="6 7">PB01</strain>
    </source>
</reference>
<feature type="transmembrane region" description="Helical" evidence="5">
    <location>
        <begin position="33"/>
        <end position="54"/>
    </location>
</feature>
<evidence type="ECO:0000313" key="6">
    <source>
        <dbReference type="EMBL" id="QFF98633.1"/>
    </source>
</evidence>
<protein>
    <recommendedName>
        <fullName evidence="8">Sporulation membrane protein YtaF</fullName>
    </recommendedName>
</protein>
<evidence type="ECO:0000256" key="1">
    <source>
        <dbReference type="ARBA" id="ARBA00022475"/>
    </source>
</evidence>
<gene>
    <name evidence="6" type="ORF">PB01_07190</name>
</gene>
<dbReference type="InterPro" id="IPR003810">
    <property type="entry name" value="Mntp/YtaF"/>
</dbReference>
<dbReference type="KEGG" id="psyo:PB01_07190"/>
<keyword evidence="4 5" id="KW-0472">Membrane</keyword>
<dbReference type="PANTHER" id="PTHR35529">
    <property type="entry name" value="MANGANESE EFFLUX PUMP MNTP-RELATED"/>
    <property type="match status" value="1"/>
</dbReference>
<keyword evidence="7" id="KW-1185">Reference proteome</keyword>
<evidence type="ECO:0008006" key="8">
    <source>
        <dbReference type="Google" id="ProtNLM"/>
    </source>
</evidence>
<name>A0A5J6SME9_9BACI</name>
<feature type="transmembrane region" description="Helical" evidence="5">
    <location>
        <begin position="6"/>
        <end position="26"/>
    </location>
</feature>
<dbReference type="EMBL" id="CP031223">
    <property type="protein sequence ID" value="QFF98633.1"/>
    <property type="molecule type" value="Genomic_DNA"/>
</dbReference>
<organism evidence="6 7">
    <name type="scientific">Psychrobacillus glaciei</name>
    <dbReference type="NCBI Taxonomy" id="2283160"/>
    <lineage>
        <taxon>Bacteria</taxon>
        <taxon>Bacillati</taxon>
        <taxon>Bacillota</taxon>
        <taxon>Bacilli</taxon>
        <taxon>Bacillales</taxon>
        <taxon>Bacillaceae</taxon>
        <taxon>Psychrobacillus</taxon>
    </lineage>
</organism>
<evidence type="ECO:0000256" key="4">
    <source>
        <dbReference type="ARBA" id="ARBA00023136"/>
    </source>
</evidence>
<proteinExistence type="predicted"/>
<feature type="transmembrane region" description="Helical" evidence="5">
    <location>
        <begin position="112"/>
        <end position="131"/>
    </location>
</feature>
<evidence type="ECO:0000256" key="5">
    <source>
        <dbReference type="SAM" id="Phobius"/>
    </source>
</evidence>
<feature type="transmembrane region" description="Helical" evidence="5">
    <location>
        <begin position="167"/>
        <end position="188"/>
    </location>
</feature>
<dbReference type="OrthoDB" id="1679205at2"/>
<evidence type="ECO:0000313" key="7">
    <source>
        <dbReference type="Proteomes" id="UP000325517"/>
    </source>
</evidence>
<evidence type="ECO:0000256" key="3">
    <source>
        <dbReference type="ARBA" id="ARBA00022989"/>
    </source>
</evidence>
<dbReference type="AlphaFoldDB" id="A0A5J6SME9"/>
<dbReference type="PANTHER" id="PTHR35529:SF2">
    <property type="entry name" value="SPORULATION PROTEIN YTAF-RELATED"/>
    <property type="match status" value="1"/>
</dbReference>
<accession>A0A5J6SME9</accession>
<keyword evidence="1" id="KW-1003">Cell membrane</keyword>
<dbReference type="RefSeq" id="WP_151699569.1">
    <property type="nucleotide sequence ID" value="NZ_CP031223.1"/>
</dbReference>
<dbReference type="Pfam" id="PF02659">
    <property type="entry name" value="Mntp"/>
    <property type="match status" value="1"/>
</dbReference>
<feature type="transmembrane region" description="Helical" evidence="5">
    <location>
        <begin position="60"/>
        <end position="83"/>
    </location>
</feature>